<dbReference type="EMBL" id="APJA01000004">
    <property type="protein sequence ID" value="ERK32274.1"/>
    <property type="molecule type" value="Genomic_DNA"/>
</dbReference>
<gene>
    <name evidence="2" type="ORF">CINTURNW_0278</name>
</gene>
<dbReference type="HOGENOM" id="CLU_527577_0_0_9"/>
<dbReference type="eggNOG" id="COG4972">
    <property type="taxonomic scope" value="Bacteria"/>
</dbReference>
<dbReference type="AlphaFoldDB" id="U2Q7X1"/>
<feature type="transmembrane region" description="Helical" evidence="1">
    <location>
        <begin position="359"/>
        <end position="379"/>
    </location>
</feature>
<dbReference type="Proteomes" id="UP000016721">
    <property type="component" value="Unassembled WGS sequence"/>
</dbReference>
<dbReference type="SUPFAM" id="SSF53067">
    <property type="entry name" value="Actin-like ATPase domain"/>
    <property type="match status" value="2"/>
</dbReference>
<keyword evidence="3" id="KW-1185">Reference proteome</keyword>
<sequence length="516" mass="59032">MFEKYKIAVDISSDRISIVVGTKTKIKNAHIIETPQNAYKEDKIENIDSLAKVIKDYLVNERIKVNDISFIVKGQDVITRHTVLPLLGEEGMREAVSWELKQFLNDRLEEYYYDYEILKESGEDKTKNAYVIIAAVETNKISAYLELAEKLKLNLVSIDSYATVGARMLNNLKIFKNREDIVGLITLNINTSSFHIADYNKLEIEKYQNLGILGDNHEEINSIEEYNNYLYKIDLNINEEVNEETLNVDGIINTISSYFNSIIQFYFVGKVKKTLDKIYLIGSGSNIKGIDKKLSQVFNTEVIKIDDFKTLKYSIKVPRNIKISDYFYSYGLLLNNNVKRLNLIPYDLKIENMEGKKKFSYVLGGALILLILFGGIGYLKGKEVYLNSQKVKLINKINNNQANVDKLNTLENDIALYNMHIEKVELLNGQKDKKTDDLILDIQRLIPGEVIINSFTINNGRSISMGGSSSSYEKISEFWANLREDDRFRDSHITDITNGENVSNFTLEILIQGGQS</sequence>
<dbReference type="PANTHER" id="PTHR32432">
    <property type="entry name" value="CELL DIVISION PROTEIN FTSA-RELATED"/>
    <property type="match status" value="1"/>
</dbReference>
<organism evidence="2 3">
    <name type="scientific">Clostridium intestinale URNW</name>
    <dbReference type="NCBI Taxonomy" id="1294142"/>
    <lineage>
        <taxon>Bacteria</taxon>
        <taxon>Bacillati</taxon>
        <taxon>Bacillota</taxon>
        <taxon>Clostridia</taxon>
        <taxon>Eubacteriales</taxon>
        <taxon>Clostridiaceae</taxon>
        <taxon>Clostridium</taxon>
    </lineage>
</organism>
<protein>
    <submittedName>
        <fullName evidence="2">Type IV pilus assembly protein PilM</fullName>
    </submittedName>
</protein>
<dbReference type="PATRIC" id="fig|1294142.3.peg.277"/>
<dbReference type="Pfam" id="PF11104">
    <property type="entry name" value="PilM_2"/>
    <property type="match status" value="1"/>
</dbReference>
<dbReference type="InterPro" id="IPR007813">
    <property type="entry name" value="PilN"/>
</dbReference>
<keyword evidence="1" id="KW-0812">Transmembrane</keyword>
<dbReference type="Gene3D" id="3.30.420.40">
    <property type="match status" value="2"/>
</dbReference>
<keyword evidence="1" id="KW-0472">Membrane</keyword>
<dbReference type="InterPro" id="IPR005883">
    <property type="entry name" value="PilM"/>
</dbReference>
<keyword evidence="1" id="KW-1133">Transmembrane helix</keyword>
<dbReference type="STRING" id="1294142.CINTURNW_0278"/>
<dbReference type="Pfam" id="PF05137">
    <property type="entry name" value="PilN"/>
    <property type="match status" value="1"/>
</dbReference>
<evidence type="ECO:0000313" key="2">
    <source>
        <dbReference type="EMBL" id="ERK32274.1"/>
    </source>
</evidence>
<comment type="caution">
    <text evidence="2">The sequence shown here is derived from an EMBL/GenBank/DDBJ whole genome shotgun (WGS) entry which is preliminary data.</text>
</comment>
<name>U2Q7X1_9CLOT</name>
<dbReference type="RefSeq" id="WP_021800365.1">
    <property type="nucleotide sequence ID" value="NZ_KI273145.1"/>
</dbReference>
<dbReference type="Gene3D" id="3.30.1490.300">
    <property type="match status" value="1"/>
</dbReference>
<reference evidence="2 3" key="1">
    <citation type="journal article" date="2013" name="Genome Announc.">
        <title>Draft Genome Sequence of the Hydrogen- and Ethanol-Producing Bacterium Clostridium intestinale Strain URNW.</title>
        <authorList>
            <person name="Lal S."/>
            <person name="Ramachandran U."/>
            <person name="Zhang X."/>
            <person name="Sparling R."/>
            <person name="Levin D.B."/>
        </authorList>
    </citation>
    <scope>NUCLEOTIDE SEQUENCE [LARGE SCALE GENOMIC DNA]</scope>
    <source>
        <strain evidence="2 3">URNW</strain>
    </source>
</reference>
<dbReference type="InterPro" id="IPR050696">
    <property type="entry name" value="FtsA/MreB"/>
</dbReference>
<accession>U2Q7X1</accession>
<dbReference type="PANTHER" id="PTHR32432:SF3">
    <property type="entry name" value="ETHANOLAMINE UTILIZATION PROTEIN EUTJ"/>
    <property type="match status" value="1"/>
</dbReference>
<evidence type="ECO:0000256" key="1">
    <source>
        <dbReference type="SAM" id="Phobius"/>
    </source>
</evidence>
<proteinExistence type="predicted"/>
<evidence type="ECO:0000313" key="3">
    <source>
        <dbReference type="Proteomes" id="UP000016721"/>
    </source>
</evidence>
<dbReference type="InterPro" id="IPR043129">
    <property type="entry name" value="ATPase_NBD"/>
</dbReference>